<keyword evidence="6 7" id="KW-0315">Glutamine amidotransferase</keyword>
<evidence type="ECO:0000256" key="5">
    <source>
        <dbReference type="ARBA" id="ARBA00022755"/>
    </source>
</evidence>
<feature type="binding site" evidence="7 10">
    <location>
        <position position="384"/>
    </location>
    <ligand>
        <name>Mg(2+)</name>
        <dbReference type="ChEBI" id="CHEBI:18420"/>
    </ligand>
</feature>
<dbReference type="AlphaFoldDB" id="A0A1N6Z0H2"/>
<keyword evidence="3 7" id="KW-0328">Glycosyltransferase</keyword>
<comment type="pathway">
    <text evidence="1 7 8">Purine metabolism; IMP biosynthesis via de novo pathway; N(1)-(5-phospho-D-ribosyl)glycinamide from 5-phospho-alpha-D-ribose 1-diphosphate: step 1/2.</text>
</comment>
<dbReference type="OrthoDB" id="9801213at2"/>
<sequence length="492" mass="53867">MRESCNFSSKNINQDKQGSADLNLTQAEFNEDKMSEECGVFGVFNADGESSAAELSYLGLIALQHRGQESAGICSNHNGDFNLHKGMGLVESVFEEKDMESLKGEMAIGHVRYSTSGSSKLSNAQPILINSIKGDLALAHNGNLANGAELRNNLEQNGSIFHSTLDTEVIAHLVARSFEDNIVEALVQSLHQLKGAFSLVAMTEDKLIAIRDPRGFRPLSLGKVDNTYVVASESCAFDVIGAEFIRDVAPGEVIVIDQDGIKSRRYTGENGTSLCVFEYIYFARPDSNIAGQNVLLARKEMGKQLAREMDVEADIVVPVPDSGIAAALGFAEESGIPYAQGILRNRYMGRTFIQPTQEIRDLKVRLKLSPIKEIIKDKKVILIDDSIVRGTTSKQIIGRIKEAGAREVHMAISSPPVEHPCYFGLDTSRRQELIASRNTEEEIGESIGADSLHYLSQAGMLKSIKTDVELGFCTACFDGDYPVDSRYLSEEE</sequence>
<accession>A0A1N6Z0H2</accession>
<dbReference type="GO" id="GO:0000287">
    <property type="term" value="F:magnesium ion binding"/>
    <property type="evidence" value="ECO:0007669"/>
    <property type="project" value="UniProtKB-UniRule"/>
</dbReference>
<dbReference type="Proteomes" id="UP000185669">
    <property type="component" value="Unassembled WGS sequence"/>
</dbReference>
<proteinExistence type="inferred from homology"/>
<evidence type="ECO:0000256" key="3">
    <source>
        <dbReference type="ARBA" id="ARBA00022676"/>
    </source>
</evidence>
<evidence type="ECO:0000256" key="8">
    <source>
        <dbReference type="PIRNR" id="PIRNR000485"/>
    </source>
</evidence>
<evidence type="ECO:0000256" key="1">
    <source>
        <dbReference type="ARBA" id="ARBA00005209"/>
    </source>
</evidence>
<comment type="function">
    <text evidence="7">Catalyzes the formation of phosphoribosylamine from phosphoribosylpyrophosphate (PRPP) and glutamine.</text>
</comment>
<dbReference type="PANTHER" id="PTHR11907">
    <property type="entry name" value="AMIDOPHOSPHORIBOSYLTRANSFERASE"/>
    <property type="match status" value="1"/>
</dbReference>
<dbReference type="InterPro" id="IPR005854">
    <property type="entry name" value="PurF"/>
</dbReference>
<keyword evidence="7 11" id="KW-0408">Iron</keyword>
<dbReference type="PROSITE" id="PS51278">
    <property type="entry name" value="GATASE_TYPE_2"/>
    <property type="match status" value="1"/>
</dbReference>
<dbReference type="GO" id="GO:0009113">
    <property type="term" value="P:purine nucleobase biosynthetic process"/>
    <property type="evidence" value="ECO:0007669"/>
    <property type="project" value="UniProtKB-UniRule"/>
</dbReference>
<protein>
    <recommendedName>
        <fullName evidence="7">Amidophosphoribosyltransferase</fullName>
        <shortName evidence="7">ATase</shortName>
        <ecNumber evidence="7">2.4.2.14</ecNumber>
    </recommendedName>
    <alternativeName>
        <fullName evidence="7">Glutamine phosphoribosylpyrophosphate amidotransferase</fullName>
        <shortName evidence="7">GPATase</shortName>
    </alternativeName>
</protein>
<feature type="binding site" evidence="7 10">
    <location>
        <position position="322"/>
    </location>
    <ligand>
        <name>Mg(2+)</name>
        <dbReference type="ChEBI" id="CHEBI:18420"/>
    </ligand>
</feature>
<dbReference type="HAMAP" id="MF_01931">
    <property type="entry name" value="PurF"/>
    <property type="match status" value="1"/>
</dbReference>
<dbReference type="Pfam" id="PF13537">
    <property type="entry name" value="GATase_7"/>
    <property type="match status" value="1"/>
</dbReference>
<organism evidence="13 14">
    <name type="scientific">Halanaerobium kushneri</name>
    <dbReference type="NCBI Taxonomy" id="56779"/>
    <lineage>
        <taxon>Bacteria</taxon>
        <taxon>Bacillati</taxon>
        <taxon>Bacillota</taxon>
        <taxon>Clostridia</taxon>
        <taxon>Halanaerobiales</taxon>
        <taxon>Halanaerobiaceae</taxon>
        <taxon>Halanaerobium</taxon>
    </lineage>
</organism>
<dbReference type="CDD" id="cd00715">
    <property type="entry name" value="GPATase_N"/>
    <property type="match status" value="1"/>
</dbReference>
<dbReference type="InterPro" id="IPR029055">
    <property type="entry name" value="Ntn_hydrolases_N"/>
</dbReference>
<dbReference type="SUPFAM" id="SSF56235">
    <property type="entry name" value="N-terminal nucleophile aminohydrolases (Ntn hydrolases)"/>
    <property type="match status" value="1"/>
</dbReference>
<feature type="binding site" evidence="7 11">
    <location>
        <position position="476"/>
    </location>
    <ligand>
        <name>[4Fe-4S] cluster</name>
        <dbReference type="ChEBI" id="CHEBI:49883"/>
    </ligand>
</feature>
<comment type="cofactor">
    <cofactor evidence="7 11">
        <name>[4Fe-4S] cluster</name>
        <dbReference type="ChEBI" id="CHEBI:49883"/>
    </cofactor>
    <text evidence="7 11">Binds 1 [4Fe-4S] cluster per subunit.</text>
</comment>
<dbReference type="CDD" id="cd06223">
    <property type="entry name" value="PRTases_typeI"/>
    <property type="match status" value="1"/>
</dbReference>
<dbReference type="RefSeq" id="WP_076545463.1">
    <property type="nucleotide sequence ID" value="NZ_FTNC01000016.1"/>
</dbReference>
<dbReference type="Gene3D" id="3.40.50.2020">
    <property type="match status" value="1"/>
</dbReference>
<keyword evidence="7 10" id="KW-0460">Magnesium</keyword>
<evidence type="ECO:0000256" key="9">
    <source>
        <dbReference type="PIRSR" id="PIRSR000485-1"/>
    </source>
</evidence>
<feature type="active site" description="Nucleophile" evidence="7 9">
    <location>
        <position position="38"/>
    </location>
</feature>
<dbReference type="InterPro" id="IPR000836">
    <property type="entry name" value="PRTase_dom"/>
</dbReference>
<keyword evidence="7" id="KW-0004">4Fe-4S</keyword>
<evidence type="ECO:0000256" key="10">
    <source>
        <dbReference type="PIRSR" id="PIRSR000485-2"/>
    </source>
</evidence>
<dbReference type="Pfam" id="PF00156">
    <property type="entry name" value="Pribosyltran"/>
    <property type="match status" value="1"/>
</dbReference>
<feature type="domain" description="Glutamine amidotransferase type-2" evidence="12">
    <location>
        <begin position="38"/>
        <end position="259"/>
    </location>
</feature>
<dbReference type="Gene3D" id="3.60.20.10">
    <property type="entry name" value="Glutamine Phosphoribosylpyrophosphate, subunit 1, domain 1"/>
    <property type="match status" value="1"/>
</dbReference>
<dbReference type="STRING" id="56779.SAMN05421834_1166"/>
<evidence type="ECO:0000256" key="7">
    <source>
        <dbReference type="HAMAP-Rule" id="MF_01931"/>
    </source>
</evidence>
<gene>
    <name evidence="7" type="primary">purF</name>
    <name evidence="13" type="ORF">SAMN05421834_1166</name>
</gene>
<evidence type="ECO:0000256" key="4">
    <source>
        <dbReference type="ARBA" id="ARBA00022679"/>
    </source>
</evidence>
<dbReference type="UniPathway" id="UPA00074">
    <property type="reaction ID" value="UER00124"/>
</dbReference>
<feature type="binding site" evidence="7 11">
    <location>
        <position position="421"/>
    </location>
    <ligand>
        <name>[4Fe-4S] cluster</name>
        <dbReference type="ChEBI" id="CHEBI:49883"/>
    </ligand>
</feature>
<name>A0A1N6Z0H2_9FIRM</name>
<evidence type="ECO:0000313" key="13">
    <source>
        <dbReference type="EMBL" id="SIR20334.1"/>
    </source>
</evidence>
<feature type="binding site" evidence="7 11">
    <location>
        <position position="473"/>
    </location>
    <ligand>
        <name>[4Fe-4S] cluster</name>
        <dbReference type="ChEBI" id="CHEBI:49883"/>
    </ligand>
</feature>
<evidence type="ECO:0000256" key="11">
    <source>
        <dbReference type="PIRSR" id="PIRSR000485-3"/>
    </source>
</evidence>
<keyword evidence="7 10" id="KW-0479">Metal-binding</keyword>
<dbReference type="InterPro" id="IPR017932">
    <property type="entry name" value="GATase_2_dom"/>
</dbReference>
<feature type="binding site" evidence="7 11">
    <location>
        <position position="275"/>
    </location>
    <ligand>
        <name>[4Fe-4S] cluster</name>
        <dbReference type="ChEBI" id="CHEBI:49883"/>
    </ligand>
</feature>
<evidence type="ECO:0000256" key="2">
    <source>
        <dbReference type="ARBA" id="ARBA00010138"/>
    </source>
</evidence>
<dbReference type="PIRSF" id="PIRSF000485">
    <property type="entry name" value="Amd_phspho_trans"/>
    <property type="match status" value="1"/>
</dbReference>
<evidence type="ECO:0000259" key="12">
    <source>
        <dbReference type="PROSITE" id="PS51278"/>
    </source>
</evidence>
<dbReference type="GO" id="GO:0004044">
    <property type="term" value="F:amidophosphoribosyltransferase activity"/>
    <property type="evidence" value="ECO:0007669"/>
    <property type="project" value="UniProtKB-UniRule"/>
</dbReference>
<dbReference type="SUPFAM" id="SSF53271">
    <property type="entry name" value="PRTase-like"/>
    <property type="match status" value="1"/>
</dbReference>
<comment type="cofactor">
    <cofactor evidence="7 10">
        <name>Mg(2+)</name>
        <dbReference type="ChEBI" id="CHEBI:18420"/>
    </cofactor>
    <text evidence="7 10">Binds 1 Mg(2+) ion per subunit.</text>
</comment>
<feature type="binding site" evidence="7 10">
    <location>
        <position position="385"/>
    </location>
    <ligand>
        <name>Mg(2+)</name>
        <dbReference type="ChEBI" id="CHEBI:18420"/>
    </ligand>
</feature>
<dbReference type="GO" id="GO:0006189">
    <property type="term" value="P:'de novo' IMP biosynthetic process"/>
    <property type="evidence" value="ECO:0007669"/>
    <property type="project" value="UniProtKB-UniRule"/>
</dbReference>
<evidence type="ECO:0000256" key="6">
    <source>
        <dbReference type="ARBA" id="ARBA00022962"/>
    </source>
</evidence>
<dbReference type="GO" id="GO:0051539">
    <property type="term" value="F:4 iron, 4 sulfur cluster binding"/>
    <property type="evidence" value="ECO:0007669"/>
    <property type="project" value="UniProtKB-KW"/>
</dbReference>
<comment type="similarity">
    <text evidence="2 7 8">In the C-terminal section; belongs to the purine/pyrimidine phosphoribosyltransferase family.</text>
</comment>
<reference evidence="14" key="1">
    <citation type="submission" date="2017-01" db="EMBL/GenBank/DDBJ databases">
        <authorList>
            <person name="Varghese N."/>
            <person name="Submissions S."/>
        </authorList>
    </citation>
    <scope>NUCLEOTIDE SEQUENCE [LARGE SCALE GENOMIC DNA]</scope>
    <source>
        <strain evidence="14">ATCC 700103</strain>
    </source>
</reference>
<keyword evidence="4 7" id="KW-0808">Transferase</keyword>
<keyword evidence="5 7" id="KW-0658">Purine biosynthesis</keyword>
<evidence type="ECO:0000313" key="14">
    <source>
        <dbReference type="Proteomes" id="UP000185669"/>
    </source>
</evidence>
<dbReference type="NCBIfam" id="TIGR01134">
    <property type="entry name" value="purF"/>
    <property type="match status" value="1"/>
</dbReference>
<comment type="catalytic activity">
    <reaction evidence="7 8">
        <text>5-phospho-beta-D-ribosylamine + L-glutamate + diphosphate = 5-phospho-alpha-D-ribose 1-diphosphate + L-glutamine + H2O</text>
        <dbReference type="Rhea" id="RHEA:14905"/>
        <dbReference type="ChEBI" id="CHEBI:15377"/>
        <dbReference type="ChEBI" id="CHEBI:29985"/>
        <dbReference type="ChEBI" id="CHEBI:33019"/>
        <dbReference type="ChEBI" id="CHEBI:58017"/>
        <dbReference type="ChEBI" id="CHEBI:58359"/>
        <dbReference type="ChEBI" id="CHEBI:58681"/>
        <dbReference type="EC" id="2.4.2.14"/>
    </reaction>
</comment>
<dbReference type="EMBL" id="FTNC01000016">
    <property type="protein sequence ID" value="SIR20334.1"/>
    <property type="molecule type" value="Genomic_DNA"/>
</dbReference>
<keyword evidence="7 11" id="KW-0411">Iron-sulfur</keyword>
<dbReference type="InterPro" id="IPR035584">
    <property type="entry name" value="PurF_N"/>
</dbReference>
<keyword evidence="14" id="KW-1185">Reference proteome</keyword>
<dbReference type="InterPro" id="IPR029057">
    <property type="entry name" value="PRTase-like"/>
</dbReference>
<dbReference type="EC" id="2.4.2.14" evidence="7"/>